<keyword evidence="3 5" id="KW-0238">DNA-binding</keyword>
<proteinExistence type="inferred from homology"/>
<dbReference type="SMART" id="SM00028">
    <property type="entry name" value="TPR"/>
    <property type="match status" value="5"/>
</dbReference>
<dbReference type="Pfam" id="PF03704">
    <property type="entry name" value="BTAD"/>
    <property type="match status" value="1"/>
</dbReference>
<gene>
    <name evidence="7" type="ORF">J2853_007585</name>
</gene>
<dbReference type="GO" id="GO:0003677">
    <property type="term" value="F:DNA binding"/>
    <property type="evidence" value="ECO:0007669"/>
    <property type="project" value="UniProtKB-KW"/>
</dbReference>
<dbReference type="PRINTS" id="PR00364">
    <property type="entry name" value="DISEASERSIST"/>
</dbReference>
<name>A0ABT9QQU1_9ACTN</name>
<evidence type="ECO:0000313" key="7">
    <source>
        <dbReference type="EMBL" id="MDP9848374.1"/>
    </source>
</evidence>
<dbReference type="SUPFAM" id="SSF52540">
    <property type="entry name" value="P-loop containing nucleoside triphosphate hydrolases"/>
    <property type="match status" value="1"/>
</dbReference>
<evidence type="ECO:0000256" key="2">
    <source>
        <dbReference type="ARBA" id="ARBA00023015"/>
    </source>
</evidence>
<dbReference type="InterPro" id="IPR001867">
    <property type="entry name" value="OmpR/PhoB-type_DNA-bd"/>
</dbReference>
<dbReference type="InterPro" id="IPR036388">
    <property type="entry name" value="WH-like_DNA-bd_sf"/>
</dbReference>
<evidence type="ECO:0000259" key="6">
    <source>
        <dbReference type="PROSITE" id="PS51755"/>
    </source>
</evidence>
<dbReference type="SMART" id="SM01043">
    <property type="entry name" value="BTAD"/>
    <property type="match status" value="1"/>
</dbReference>
<dbReference type="Gene3D" id="1.10.10.10">
    <property type="entry name" value="Winged helix-like DNA-binding domain superfamily/Winged helix DNA-binding domain"/>
    <property type="match status" value="1"/>
</dbReference>
<protein>
    <submittedName>
        <fullName evidence="7">DNA-binding SARP family transcriptional activator</fullName>
    </submittedName>
</protein>
<keyword evidence="4" id="KW-0804">Transcription</keyword>
<dbReference type="InterPro" id="IPR011990">
    <property type="entry name" value="TPR-like_helical_dom_sf"/>
</dbReference>
<dbReference type="PANTHER" id="PTHR35807:SF1">
    <property type="entry name" value="TRANSCRIPTIONAL REGULATOR REDD"/>
    <property type="match status" value="1"/>
</dbReference>
<dbReference type="InterPro" id="IPR005158">
    <property type="entry name" value="BTAD"/>
</dbReference>
<dbReference type="CDD" id="cd15831">
    <property type="entry name" value="BTAD"/>
    <property type="match status" value="1"/>
</dbReference>
<dbReference type="SMART" id="SM00382">
    <property type="entry name" value="AAA"/>
    <property type="match status" value="1"/>
</dbReference>
<comment type="caution">
    <text evidence="7">The sequence shown here is derived from an EMBL/GenBank/DDBJ whole genome shotgun (WGS) entry which is preliminary data.</text>
</comment>
<dbReference type="InterPro" id="IPR016032">
    <property type="entry name" value="Sig_transdc_resp-reg_C-effctor"/>
</dbReference>
<dbReference type="EMBL" id="JAUSQU010000001">
    <property type="protein sequence ID" value="MDP9848374.1"/>
    <property type="molecule type" value="Genomic_DNA"/>
</dbReference>
<dbReference type="RefSeq" id="WP_307565632.1">
    <property type="nucleotide sequence ID" value="NZ_JAUSQU010000001.1"/>
</dbReference>
<dbReference type="PROSITE" id="PS51755">
    <property type="entry name" value="OMPR_PHOB"/>
    <property type="match status" value="1"/>
</dbReference>
<evidence type="ECO:0000313" key="8">
    <source>
        <dbReference type="Proteomes" id="UP001225356"/>
    </source>
</evidence>
<dbReference type="SUPFAM" id="SSF48452">
    <property type="entry name" value="TPR-like"/>
    <property type="match status" value="3"/>
</dbReference>
<reference evidence="7 8" key="1">
    <citation type="submission" date="2023-07" db="EMBL/GenBank/DDBJ databases">
        <title>Sequencing the genomes of 1000 actinobacteria strains.</title>
        <authorList>
            <person name="Klenk H.-P."/>
        </authorList>
    </citation>
    <scope>NUCLEOTIDE SEQUENCE [LARGE SCALE GENOMIC DNA]</scope>
    <source>
        <strain evidence="7 8">DSM 46740</strain>
    </source>
</reference>
<evidence type="ECO:0000256" key="5">
    <source>
        <dbReference type="PROSITE-ProRule" id="PRU01091"/>
    </source>
</evidence>
<organism evidence="7 8">
    <name type="scientific">Streptosporangium lutulentum</name>
    <dbReference type="NCBI Taxonomy" id="1461250"/>
    <lineage>
        <taxon>Bacteria</taxon>
        <taxon>Bacillati</taxon>
        <taxon>Actinomycetota</taxon>
        <taxon>Actinomycetes</taxon>
        <taxon>Streptosporangiales</taxon>
        <taxon>Streptosporangiaceae</taxon>
        <taxon>Streptosporangium</taxon>
    </lineage>
</organism>
<accession>A0ABT9QQU1</accession>
<evidence type="ECO:0000256" key="1">
    <source>
        <dbReference type="ARBA" id="ARBA00005820"/>
    </source>
</evidence>
<feature type="DNA-binding region" description="OmpR/PhoB-type" evidence="5">
    <location>
        <begin position="1"/>
        <end position="87"/>
    </location>
</feature>
<dbReference type="PANTHER" id="PTHR35807">
    <property type="entry name" value="TRANSCRIPTIONAL REGULATOR REDD-RELATED"/>
    <property type="match status" value="1"/>
</dbReference>
<dbReference type="InterPro" id="IPR051677">
    <property type="entry name" value="AfsR-DnrI-RedD_regulator"/>
</dbReference>
<dbReference type="SMART" id="SM00862">
    <property type="entry name" value="Trans_reg_C"/>
    <property type="match status" value="1"/>
</dbReference>
<keyword evidence="2" id="KW-0805">Transcription regulation</keyword>
<dbReference type="SUPFAM" id="SSF46894">
    <property type="entry name" value="C-terminal effector domain of the bipartite response regulators"/>
    <property type="match status" value="1"/>
</dbReference>
<dbReference type="Pfam" id="PF00486">
    <property type="entry name" value="Trans_reg_C"/>
    <property type="match status" value="1"/>
</dbReference>
<comment type="similarity">
    <text evidence="1">Belongs to the AfsR/DnrI/RedD regulatory family.</text>
</comment>
<keyword evidence="8" id="KW-1185">Reference proteome</keyword>
<dbReference type="InterPro" id="IPR027417">
    <property type="entry name" value="P-loop_NTPase"/>
</dbReference>
<evidence type="ECO:0000256" key="4">
    <source>
        <dbReference type="ARBA" id="ARBA00023163"/>
    </source>
</evidence>
<feature type="domain" description="OmpR/PhoB-type" evidence="6">
    <location>
        <begin position="1"/>
        <end position="87"/>
    </location>
</feature>
<dbReference type="InterPro" id="IPR003593">
    <property type="entry name" value="AAA+_ATPase"/>
</dbReference>
<dbReference type="Proteomes" id="UP001225356">
    <property type="component" value="Unassembled WGS sequence"/>
</dbReference>
<dbReference type="Gene3D" id="1.25.40.10">
    <property type="entry name" value="Tetratricopeptide repeat domain"/>
    <property type="match status" value="3"/>
</dbReference>
<evidence type="ECO:0000256" key="3">
    <source>
        <dbReference type="ARBA" id="ARBA00023125"/>
    </source>
</evidence>
<sequence>MRFGVLGPLRVLEGERDLTPGPAKHRALLTALLLRPGRPLTVDRLIAEVWGDRPPTSADAVLRVYVSALRKVVDGIRTVPGGYLLDVDPDLVDAHRFERLVTAGRRTRDAGRTAEAADDLRAALALWRGPALDGIDSGELRRAHAVPLEELRLTAIEECVALDLTLGRGAEVVGEMRALVTAHPLRERAWGQLMLALDQAGRRSEALSAYQEARRLLVDELGLEPGTELREAHERVLAGGSPARAVPNETPPDVADFTGRERVLDWIRRSVPPAGTAPVHLVLHGPAGSGKSAVAIHAATALDFPDGRLYASLRARTPGAMLEDLLRSLGCPEGAVPADLAERIRLYRSMVSGRRLLVVLDDAADEAQVRSLLPTGPGCMTLVTSRSPLAGLEAARAFELDVFDPGESVAMLSRVVGERRVRAEPRAAMRIAVLCGGLPLALRIAGSRLARRPSWTLEHLAGRLEDERGRLDELSTGDLTVRSSLALGYRALSDRERLLLRRLSALSTPGFAPWAASAVLGAPADPLLEALTEAGLLQAHGLDPSGQERYGWHDLTRLYAAERLTAEEGPPARVLAAASREILDRTRRARALLLPSEPGSGQTLARTAEQAIALETTQLRESARWLAAERGFLVATVADFQRSGLDEAAWRLAFYLTPFLDLGAHREDWRQTVELGLRSARRTGHRHGEALLLRSLADLHRVEGRLTEAAEALRLALPLAEASEVARIRHRLGLVHLAQGRSPEAEACFVACLTAFSAAGDQRGRADAMRALGRVRRAEDLLVRSLETYRELGDPRGEAAVSLDLAGLHLDQRRPSEARRRAEHGLGLVRRLGDRLPEAEGLVVLAGVAMAEGRPDAARGAAEQALGTFREHADRRGAAQALLTLAAAFLDLDEIDKAVDAVTRAMGEFSVLGDRQGLARAEDLAGEARRRRGLRV</sequence>
<dbReference type="InterPro" id="IPR019734">
    <property type="entry name" value="TPR_rpt"/>
</dbReference>